<dbReference type="Proteomes" id="UP000631114">
    <property type="component" value="Unassembled WGS sequence"/>
</dbReference>
<gene>
    <name evidence="6" type="ORF">IFM89_021297</name>
</gene>
<keyword evidence="7" id="KW-1185">Reference proteome</keyword>
<dbReference type="GO" id="GO:0009507">
    <property type="term" value="C:chloroplast"/>
    <property type="evidence" value="ECO:0007669"/>
    <property type="project" value="TreeGrafter"/>
</dbReference>
<protein>
    <submittedName>
        <fullName evidence="6">Uncharacterized protein</fullName>
    </submittedName>
</protein>
<dbReference type="InterPro" id="IPR005630">
    <property type="entry name" value="Terpene_synthase_metal-bd"/>
</dbReference>
<dbReference type="AlphaFoldDB" id="A0A835HUI0"/>
<keyword evidence="3" id="KW-0460">Magnesium</keyword>
<dbReference type="InterPro" id="IPR001906">
    <property type="entry name" value="Terpene_synth_N"/>
</dbReference>
<sequence>MGCRSLGALGVSRYFKSEINDFLDYVHGYWTPNGISWSRDTVELDIDDTSMGFRMLRLHGYEVGANAFKHFEKEGQFFCFIGQMNQGVTEMLSLYRASQVLFPGENILEEAMKFASKFLRETRSRTSCRQMDSLKGLKGRETRYYIDQYGGDDDVWIGKVLYRMYNVSNNLYLDLAKLDYDHCQKMHQLEWIDMERWYKEFNLKDFGLSEDSLLKAYFLAMSNIYEPDRAIERLAWAQTTALIEAVSFYFEAITIKQKRAFIQAFNNSIEHIINGRLGFKETRNELAEAILTTLSDISSKVLEVYEKEVHHSLKHAWNTWLHNWPSQEDKHLIPNNEAELLVNTINLCAGHSLSLDLVSQPEYMHLTNLTNNICNRLRQQTQNSNIKEEQAIINKPTESVELEMQKLVQHVIKRNNNEIAQDIKQTFLTVAKSYNYIAHCDPTTIDLHISKVLFDTVL</sequence>
<dbReference type="Gene3D" id="1.10.600.10">
    <property type="entry name" value="Farnesyl Diphosphate Synthase"/>
    <property type="match status" value="1"/>
</dbReference>
<dbReference type="PANTHER" id="PTHR31739">
    <property type="entry name" value="ENT-COPALYL DIPHOSPHATE SYNTHASE, CHLOROPLASTIC"/>
    <property type="match status" value="1"/>
</dbReference>
<dbReference type="SUPFAM" id="SSF48239">
    <property type="entry name" value="Terpenoid cyclases/Protein prenyltransferases"/>
    <property type="match status" value="1"/>
</dbReference>
<dbReference type="InterPro" id="IPR050148">
    <property type="entry name" value="Terpene_synthase-like"/>
</dbReference>
<evidence type="ECO:0000313" key="6">
    <source>
        <dbReference type="EMBL" id="KAF9605971.1"/>
    </source>
</evidence>
<evidence type="ECO:0000259" key="4">
    <source>
        <dbReference type="Pfam" id="PF01397"/>
    </source>
</evidence>
<evidence type="ECO:0000259" key="5">
    <source>
        <dbReference type="Pfam" id="PF03936"/>
    </source>
</evidence>
<dbReference type="GO" id="GO:0009686">
    <property type="term" value="P:gibberellin biosynthetic process"/>
    <property type="evidence" value="ECO:0007669"/>
    <property type="project" value="TreeGrafter"/>
</dbReference>
<evidence type="ECO:0000256" key="1">
    <source>
        <dbReference type="ARBA" id="ARBA00001946"/>
    </source>
</evidence>
<feature type="domain" description="Terpene synthase N-terminal" evidence="4">
    <location>
        <begin position="6"/>
        <end position="127"/>
    </location>
</feature>
<dbReference type="InterPro" id="IPR036965">
    <property type="entry name" value="Terpene_synth_N_sf"/>
</dbReference>
<dbReference type="EMBL" id="JADFTS010000005">
    <property type="protein sequence ID" value="KAF9605971.1"/>
    <property type="molecule type" value="Genomic_DNA"/>
</dbReference>
<evidence type="ECO:0000256" key="2">
    <source>
        <dbReference type="ARBA" id="ARBA00022723"/>
    </source>
</evidence>
<dbReference type="InterPro" id="IPR008949">
    <property type="entry name" value="Isoprenoid_synthase_dom_sf"/>
</dbReference>
<dbReference type="PANTHER" id="PTHR31739:SF4">
    <property type="entry name" value="ENT-COPALYL DIPHOSPHATE SYNTHASE, CHLOROPLASTIC"/>
    <property type="match status" value="1"/>
</dbReference>
<comment type="cofactor">
    <cofactor evidence="1">
        <name>Mg(2+)</name>
        <dbReference type="ChEBI" id="CHEBI:18420"/>
    </cofactor>
</comment>
<dbReference type="GO" id="GO:0010333">
    <property type="term" value="F:terpene synthase activity"/>
    <property type="evidence" value="ECO:0007669"/>
    <property type="project" value="InterPro"/>
</dbReference>
<evidence type="ECO:0000256" key="3">
    <source>
        <dbReference type="ARBA" id="ARBA00022842"/>
    </source>
</evidence>
<proteinExistence type="predicted"/>
<reference evidence="6 7" key="1">
    <citation type="submission" date="2020-10" db="EMBL/GenBank/DDBJ databases">
        <title>The Coptis chinensis genome and diversification of protoberbering-type alkaloids.</title>
        <authorList>
            <person name="Wang B."/>
            <person name="Shu S."/>
            <person name="Song C."/>
            <person name="Liu Y."/>
        </authorList>
    </citation>
    <scope>NUCLEOTIDE SEQUENCE [LARGE SCALE GENOMIC DNA]</scope>
    <source>
        <strain evidence="6">HL-2020</strain>
        <tissue evidence="6">Leaf</tissue>
    </source>
</reference>
<dbReference type="InterPro" id="IPR008930">
    <property type="entry name" value="Terpenoid_cyclase/PrenylTrfase"/>
</dbReference>
<name>A0A835HUI0_9MAGN</name>
<dbReference type="FunFam" id="1.50.10.130:FF:000002">
    <property type="entry name" value="Ent-copalyl diphosphate synthase, chloroplastic"/>
    <property type="match status" value="1"/>
</dbReference>
<feature type="domain" description="Terpene synthase metal-binding" evidence="5">
    <location>
        <begin position="199"/>
        <end position="323"/>
    </location>
</feature>
<dbReference type="OrthoDB" id="2343925at2759"/>
<comment type="caution">
    <text evidence="6">The sequence shown here is derived from an EMBL/GenBank/DDBJ whole genome shotgun (WGS) entry which is preliminary data.</text>
</comment>
<dbReference type="SUPFAM" id="SSF48576">
    <property type="entry name" value="Terpenoid synthases"/>
    <property type="match status" value="1"/>
</dbReference>
<organism evidence="6 7">
    <name type="scientific">Coptis chinensis</name>
    <dbReference type="NCBI Taxonomy" id="261450"/>
    <lineage>
        <taxon>Eukaryota</taxon>
        <taxon>Viridiplantae</taxon>
        <taxon>Streptophyta</taxon>
        <taxon>Embryophyta</taxon>
        <taxon>Tracheophyta</taxon>
        <taxon>Spermatophyta</taxon>
        <taxon>Magnoliopsida</taxon>
        <taxon>Ranunculales</taxon>
        <taxon>Ranunculaceae</taxon>
        <taxon>Coptidoideae</taxon>
        <taxon>Coptis</taxon>
    </lineage>
</organism>
<dbReference type="Pfam" id="PF03936">
    <property type="entry name" value="Terpene_synth_C"/>
    <property type="match status" value="1"/>
</dbReference>
<accession>A0A835HUI0</accession>
<evidence type="ECO:0000313" key="7">
    <source>
        <dbReference type="Proteomes" id="UP000631114"/>
    </source>
</evidence>
<keyword evidence="2" id="KW-0479">Metal-binding</keyword>
<dbReference type="GO" id="GO:0000287">
    <property type="term" value="F:magnesium ion binding"/>
    <property type="evidence" value="ECO:0007669"/>
    <property type="project" value="InterPro"/>
</dbReference>
<dbReference type="Pfam" id="PF01397">
    <property type="entry name" value="Terpene_synth"/>
    <property type="match status" value="1"/>
</dbReference>
<dbReference type="Gene3D" id="1.50.10.130">
    <property type="entry name" value="Terpene synthase, N-terminal domain"/>
    <property type="match status" value="1"/>
</dbReference>